<sequence length="332" mass="37965">MSSLTRWPSDQLCLSDEAREQAVGKVEQAFASTLESLKVDIGLVELLETIYVPLGAWLVARKDRQQGPLVVGINGAQGAGKSTLFNLIEVILEEGFGLKVVGLSIDDLYKTRQEREALAHSVHPLMQTRGVPGSHDIDLGIELIRGLKGEFGEEGRNVKIPVFDKSIDDRCPTALWQEWTGEADVIVLEGWCVGAIAQEEDALSESVNDLERSEDPLGFWRTYVNQQLKGSYKELFELMDVLIMLKVPSMESVYEWRSQQEKKLAERVRYFYDTQQPTQHLRIMNDREIRRFIQHYERLTRNMLEEMPRRADVCLELNVNHKIGKIRINKPL</sequence>
<gene>
    <name evidence="1" type="ORF">AMJAP_2879</name>
</gene>
<dbReference type="InterPro" id="IPR027417">
    <property type="entry name" value="P-loop_NTPase"/>
</dbReference>
<dbReference type="Proteomes" id="UP000595663">
    <property type="component" value="Chromosome"/>
</dbReference>
<accession>A0A7R6SU85</accession>
<dbReference type="EC" id="2.7.1.31" evidence="1"/>
<organism evidence="1 2">
    <name type="scientific">Amphritea japonica ATCC BAA-1530</name>
    <dbReference type="NCBI Taxonomy" id="1278309"/>
    <lineage>
        <taxon>Bacteria</taxon>
        <taxon>Pseudomonadati</taxon>
        <taxon>Pseudomonadota</taxon>
        <taxon>Gammaproteobacteria</taxon>
        <taxon>Oceanospirillales</taxon>
        <taxon>Oceanospirillaceae</taxon>
        <taxon>Amphritea</taxon>
    </lineage>
</organism>
<dbReference type="EMBL" id="AP014545">
    <property type="protein sequence ID" value="BBB27465.1"/>
    <property type="molecule type" value="Genomic_DNA"/>
</dbReference>
<keyword evidence="1" id="KW-0418">Kinase</keyword>
<name>A0A7R6SU85_9GAMM</name>
<dbReference type="AlphaFoldDB" id="A0A7R6SU85"/>
<dbReference type="OrthoDB" id="455474at2"/>
<keyword evidence="1" id="KW-0808">Transferase</keyword>
<dbReference type="GO" id="GO:0008887">
    <property type="term" value="F:glycerate kinase activity"/>
    <property type="evidence" value="ECO:0007669"/>
    <property type="project" value="UniProtKB-EC"/>
</dbReference>
<dbReference type="PANTHER" id="PTHR10285">
    <property type="entry name" value="URIDINE KINASE"/>
    <property type="match status" value="1"/>
</dbReference>
<dbReference type="Gene3D" id="3.40.50.300">
    <property type="entry name" value="P-loop containing nucleotide triphosphate hydrolases"/>
    <property type="match status" value="1"/>
</dbReference>
<dbReference type="RefSeq" id="WP_019622629.1">
    <property type="nucleotide sequence ID" value="NZ_AP014545.1"/>
</dbReference>
<keyword evidence="2" id="KW-1185">Reference proteome</keyword>
<reference evidence="1 2" key="1">
    <citation type="journal article" date="2008" name="Int. J. Syst. Evol. Microbiol.">
        <title>Amphritea japonica sp. nov. and Amphritea balenae sp. nov., isolated from the sediment adjacent to sperm whale carcasses off Kagoshima, Japan.</title>
        <authorList>
            <person name="Miyazaki M."/>
            <person name="Nogi Y."/>
            <person name="Fujiwara Y."/>
            <person name="Kawato M."/>
            <person name="Nagahama T."/>
            <person name="Kubokawa K."/>
            <person name="Horikoshi K."/>
        </authorList>
    </citation>
    <scope>NUCLEOTIDE SEQUENCE [LARGE SCALE GENOMIC DNA]</scope>
    <source>
        <strain evidence="1 2">ATCC BAA-1530</strain>
    </source>
</reference>
<evidence type="ECO:0000313" key="2">
    <source>
        <dbReference type="Proteomes" id="UP000595663"/>
    </source>
</evidence>
<protein>
    <submittedName>
        <fullName evidence="1">D-glycerate 3-kinase</fullName>
        <ecNumber evidence="1">2.7.1.31</ecNumber>
    </submittedName>
</protein>
<proteinExistence type="predicted"/>
<dbReference type="SUPFAM" id="SSF52540">
    <property type="entry name" value="P-loop containing nucleoside triphosphate hydrolases"/>
    <property type="match status" value="1"/>
</dbReference>
<dbReference type="KEGG" id="ajp:AMJAP_2879"/>
<evidence type="ECO:0000313" key="1">
    <source>
        <dbReference type="EMBL" id="BBB27465.1"/>
    </source>
</evidence>